<gene>
    <name evidence="1" type="ORF">H2198_000843</name>
</gene>
<protein>
    <submittedName>
        <fullName evidence="1">Uncharacterized protein</fullName>
    </submittedName>
</protein>
<dbReference type="Proteomes" id="UP001172386">
    <property type="component" value="Unassembled WGS sequence"/>
</dbReference>
<sequence length="256" mass="29281">MSQVQDFVYETTYLELSNTTYDAFIEELTRIHAIMQKKAIGDTTDTLTRFEHQIWWYHINKPSLSTINHDNEPVDLWCMLDGPATYNIMINQLCYAHDSQGAMLELTNNLQFIASNGSLQQSAYPMLNVVSLDQYTSEITTVPIFPAFLTIWQAIVVNIIPKLHSSPYIPDPKLAVGHPPLPIFEKRICSYSYPPRPTPHWPLPVLPTIPTGLCPPPLQHVRIRRPDFLVHRRKEDIARRYSVPFGTLVVGLKEAT</sequence>
<evidence type="ECO:0000313" key="2">
    <source>
        <dbReference type="Proteomes" id="UP001172386"/>
    </source>
</evidence>
<organism evidence="1 2">
    <name type="scientific">Neophaeococcomyces mojaviensis</name>
    <dbReference type="NCBI Taxonomy" id="3383035"/>
    <lineage>
        <taxon>Eukaryota</taxon>
        <taxon>Fungi</taxon>
        <taxon>Dikarya</taxon>
        <taxon>Ascomycota</taxon>
        <taxon>Pezizomycotina</taxon>
        <taxon>Eurotiomycetes</taxon>
        <taxon>Chaetothyriomycetidae</taxon>
        <taxon>Chaetothyriales</taxon>
        <taxon>Chaetothyriales incertae sedis</taxon>
        <taxon>Neophaeococcomyces</taxon>
    </lineage>
</organism>
<keyword evidence="2" id="KW-1185">Reference proteome</keyword>
<comment type="caution">
    <text evidence="1">The sequence shown here is derived from an EMBL/GenBank/DDBJ whole genome shotgun (WGS) entry which is preliminary data.</text>
</comment>
<name>A0ACC3AJ68_9EURO</name>
<evidence type="ECO:0000313" key="1">
    <source>
        <dbReference type="EMBL" id="KAJ9663326.1"/>
    </source>
</evidence>
<proteinExistence type="predicted"/>
<dbReference type="EMBL" id="JAPDRQ010000009">
    <property type="protein sequence ID" value="KAJ9663326.1"/>
    <property type="molecule type" value="Genomic_DNA"/>
</dbReference>
<accession>A0ACC3AJ68</accession>
<reference evidence="1" key="1">
    <citation type="submission" date="2022-10" db="EMBL/GenBank/DDBJ databases">
        <title>Culturing micro-colonial fungi from biological soil crusts in the Mojave desert and describing Neophaeococcomyces mojavensis, and introducing the new genera and species Taxawa tesnikishii.</title>
        <authorList>
            <person name="Kurbessoian T."/>
            <person name="Stajich J.E."/>
        </authorList>
    </citation>
    <scope>NUCLEOTIDE SEQUENCE</scope>
    <source>
        <strain evidence="1">JES_112</strain>
    </source>
</reference>